<dbReference type="GO" id="GO:0006313">
    <property type="term" value="P:DNA transposition"/>
    <property type="evidence" value="ECO:0007669"/>
    <property type="project" value="InterPro"/>
</dbReference>
<evidence type="ECO:0000313" key="2">
    <source>
        <dbReference type="Proteomes" id="UP001145087"/>
    </source>
</evidence>
<evidence type="ECO:0008006" key="3">
    <source>
        <dbReference type="Google" id="ProtNLM"/>
    </source>
</evidence>
<dbReference type="InterPro" id="IPR036515">
    <property type="entry name" value="Transposase_17_sf"/>
</dbReference>
<name>A0A9X3F4I9_9BACT</name>
<evidence type="ECO:0000313" key="1">
    <source>
        <dbReference type="EMBL" id="MCY1720486.1"/>
    </source>
</evidence>
<gene>
    <name evidence="1" type="ORF">OU798_09050</name>
</gene>
<dbReference type="Proteomes" id="UP001145087">
    <property type="component" value="Unassembled WGS sequence"/>
</dbReference>
<dbReference type="Gene3D" id="3.30.70.1290">
    <property type="entry name" value="Transposase IS200-like"/>
    <property type="match status" value="1"/>
</dbReference>
<sequence>MPDNFADKHESLFISHQWGNVQNTFSKKKNYRTGRRGGLFCQSINRNQITSEEYLQMCKVYIHNNPVKHGFCNSPGNWKYSSYNSILSDRPTRVKREDVLSWFEVKKNFIDYHQLNVDEVFAEKFGLR</sequence>
<dbReference type="PANTHER" id="PTHR34322">
    <property type="entry name" value="TRANSPOSASE, Y1_TNP DOMAIN-CONTAINING"/>
    <property type="match status" value="1"/>
</dbReference>
<protein>
    <recommendedName>
        <fullName evidence="3">Transposase</fullName>
    </recommendedName>
</protein>
<accession>A0A9X3F4I9</accession>
<dbReference type="PANTHER" id="PTHR34322:SF2">
    <property type="entry name" value="TRANSPOSASE IS200-LIKE DOMAIN-CONTAINING PROTEIN"/>
    <property type="match status" value="1"/>
</dbReference>
<proteinExistence type="predicted"/>
<dbReference type="GO" id="GO:0004803">
    <property type="term" value="F:transposase activity"/>
    <property type="evidence" value="ECO:0007669"/>
    <property type="project" value="InterPro"/>
</dbReference>
<keyword evidence="2" id="KW-1185">Reference proteome</keyword>
<dbReference type="EMBL" id="JAPOHD010000017">
    <property type="protein sequence ID" value="MCY1720486.1"/>
    <property type="molecule type" value="Genomic_DNA"/>
</dbReference>
<dbReference type="SUPFAM" id="SSF143422">
    <property type="entry name" value="Transposase IS200-like"/>
    <property type="match status" value="1"/>
</dbReference>
<dbReference type="RefSeq" id="WP_343332819.1">
    <property type="nucleotide sequence ID" value="NZ_JAPOHD010000017.1"/>
</dbReference>
<dbReference type="AlphaFoldDB" id="A0A9X3F4I9"/>
<reference evidence="1" key="1">
    <citation type="submission" date="2022-11" db="EMBL/GenBank/DDBJ databases">
        <title>Marilongibacter aestuarii gen. nov., sp. nov., isolated from tidal flat sediment.</title>
        <authorList>
            <person name="Jiayan W."/>
        </authorList>
    </citation>
    <scope>NUCLEOTIDE SEQUENCE</scope>
    <source>
        <strain evidence="1">Z1-6</strain>
    </source>
</reference>
<dbReference type="GO" id="GO:0003677">
    <property type="term" value="F:DNA binding"/>
    <property type="evidence" value="ECO:0007669"/>
    <property type="project" value="InterPro"/>
</dbReference>
<comment type="caution">
    <text evidence="1">The sequence shown here is derived from an EMBL/GenBank/DDBJ whole genome shotgun (WGS) entry which is preliminary data.</text>
</comment>
<organism evidence="1 2">
    <name type="scientific">Draconibacterium aestuarii</name>
    <dbReference type="NCBI Taxonomy" id="2998507"/>
    <lineage>
        <taxon>Bacteria</taxon>
        <taxon>Pseudomonadati</taxon>
        <taxon>Bacteroidota</taxon>
        <taxon>Bacteroidia</taxon>
        <taxon>Marinilabiliales</taxon>
        <taxon>Prolixibacteraceae</taxon>
        <taxon>Draconibacterium</taxon>
    </lineage>
</organism>